<evidence type="ECO:0000313" key="1">
    <source>
        <dbReference type="EMBL" id="KAI0090268.1"/>
    </source>
</evidence>
<evidence type="ECO:0000313" key="2">
    <source>
        <dbReference type="Proteomes" id="UP001055072"/>
    </source>
</evidence>
<gene>
    <name evidence="1" type="ORF">BDY19DRAFT_939299</name>
</gene>
<proteinExistence type="predicted"/>
<comment type="caution">
    <text evidence="1">The sequence shown here is derived from an EMBL/GenBank/DDBJ whole genome shotgun (WGS) entry which is preliminary data.</text>
</comment>
<keyword evidence="2" id="KW-1185">Reference proteome</keyword>
<sequence>MITELLSVLQTLMADSNIHSTLSGALTSQTMTTSDPSQQHPQRPSSSDPNVVQQQHQPPINPDGTPVKRRPGRPKGSGKKQLENAEPKVKRPVGRPRKDGLPAGSVGPKKPTRPRKRGPGDFAAGVPPSGILPPFGTAPFGDVAQWQSISAPPMASLRPPPPPNVVFPIDPNLDRDNWVELSRHHPDALLYHLVTALHAPNPLSAAGINVEDAFKAHLTSLTPTNKDANNNNISSLYSILKTFWLPTSPSYFSLTASAGTNRVPSEHRFLYWDPQPLVFNGIACPVCGTPLVNRGHITTGPIKVYDLGKPFFIIGCEYVCRSQTCISAAPGGEGRKFASTDISILRALPAKLKDEFPAKLIQGAGATPDLGSGPDVWCWRGMGVSSALWDMTRAALRSGLQKDVILGLVGAVQNGIPEESWYMHAAAPASVAAPQAISSAGKKPDESGNAVAGPSGVTHDEDGDGMGDEGDESEIEGELNKEKPTDEFQDAWENHSPNRETNANGVQQPTTDQHAPQQQHPTSASIAGPPTGPNDVHPNLPPGIPPEYANSYAHPPAPPSTPSAHPPPHPPPQQGVYMQAYTYPPYAYYQQPPFPVQPPSSMKRTFALVESGADGSSEPMHKRVRHCVKCGSNECKGKGGRAFCTNPCQDCGKLDCKGRNSKRPDRTCADAWP</sequence>
<protein>
    <submittedName>
        <fullName evidence="1">Uncharacterized protein</fullName>
    </submittedName>
</protein>
<name>A0ACB8U7E2_9APHY</name>
<organism evidence="1 2">
    <name type="scientific">Irpex rosettiformis</name>
    <dbReference type="NCBI Taxonomy" id="378272"/>
    <lineage>
        <taxon>Eukaryota</taxon>
        <taxon>Fungi</taxon>
        <taxon>Dikarya</taxon>
        <taxon>Basidiomycota</taxon>
        <taxon>Agaricomycotina</taxon>
        <taxon>Agaricomycetes</taxon>
        <taxon>Polyporales</taxon>
        <taxon>Irpicaceae</taxon>
        <taxon>Irpex</taxon>
    </lineage>
</organism>
<reference evidence="1" key="1">
    <citation type="journal article" date="2021" name="Environ. Microbiol.">
        <title>Gene family expansions and transcriptome signatures uncover fungal adaptations to wood decay.</title>
        <authorList>
            <person name="Hage H."/>
            <person name="Miyauchi S."/>
            <person name="Viragh M."/>
            <person name="Drula E."/>
            <person name="Min B."/>
            <person name="Chaduli D."/>
            <person name="Navarro D."/>
            <person name="Favel A."/>
            <person name="Norest M."/>
            <person name="Lesage-Meessen L."/>
            <person name="Balint B."/>
            <person name="Merenyi Z."/>
            <person name="de Eugenio L."/>
            <person name="Morin E."/>
            <person name="Martinez A.T."/>
            <person name="Baldrian P."/>
            <person name="Stursova M."/>
            <person name="Martinez M.J."/>
            <person name="Novotny C."/>
            <person name="Magnuson J.K."/>
            <person name="Spatafora J.W."/>
            <person name="Maurice S."/>
            <person name="Pangilinan J."/>
            <person name="Andreopoulos W."/>
            <person name="LaButti K."/>
            <person name="Hundley H."/>
            <person name="Na H."/>
            <person name="Kuo A."/>
            <person name="Barry K."/>
            <person name="Lipzen A."/>
            <person name="Henrissat B."/>
            <person name="Riley R."/>
            <person name="Ahrendt S."/>
            <person name="Nagy L.G."/>
            <person name="Grigoriev I.V."/>
            <person name="Martin F."/>
            <person name="Rosso M.N."/>
        </authorList>
    </citation>
    <scope>NUCLEOTIDE SEQUENCE</scope>
    <source>
        <strain evidence="1">CBS 384.51</strain>
    </source>
</reference>
<accession>A0ACB8U7E2</accession>
<dbReference type="EMBL" id="MU274908">
    <property type="protein sequence ID" value="KAI0090268.1"/>
    <property type="molecule type" value="Genomic_DNA"/>
</dbReference>
<dbReference type="Proteomes" id="UP001055072">
    <property type="component" value="Unassembled WGS sequence"/>
</dbReference>